<evidence type="ECO:0000259" key="1">
    <source>
        <dbReference type="Pfam" id="PF03432"/>
    </source>
</evidence>
<gene>
    <name evidence="3" type="ORF">ERS852450_01987</name>
    <name evidence="2" type="ORF">ERS852578_01500</name>
</gene>
<organism evidence="2 4">
    <name type="scientific">Anaerobutyricum hallii</name>
    <dbReference type="NCBI Taxonomy" id="39488"/>
    <lineage>
        <taxon>Bacteria</taxon>
        <taxon>Bacillati</taxon>
        <taxon>Bacillota</taxon>
        <taxon>Clostridia</taxon>
        <taxon>Lachnospirales</taxon>
        <taxon>Lachnospiraceae</taxon>
        <taxon>Anaerobutyricum</taxon>
    </lineage>
</organism>
<dbReference type="AlphaFoldDB" id="A0A173T8X2"/>
<dbReference type="Proteomes" id="UP000095679">
    <property type="component" value="Unassembled WGS sequence"/>
</dbReference>
<dbReference type="EMBL" id="CYYC01000016">
    <property type="protein sequence ID" value="CUM98940.1"/>
    <property type="molecule type" value="Genomic_DNA"/>
</dbReference>
<accession>A0A173T8X2</accession>
<dbReference type="RefSeq" id="WP_055182863.1">
    <property type="nucleotide sequence ID" value="NZ_BLYK01000022.1"/>
</dbReference>
<feature type="domain" description="MobA/VirD2-like nuclease" evidence="1">
    <location>
        <begin position="26"/>
        <end position="154"/>
    </location>
</feature>
<protein>
    <submittedName>
        <fullName evidence="2">Relaxase/Mobilisation nuclease domain</fullName>
    </submittedName>
</protein>
<evidence type="ECO:0000313" key="4">
    <source>
        <dbReference type="Proteomes" id="UP000095390"/>
    </source>
</evidence>
<reference evidence="4 5" key="1">
    <citation type="submission" date="2015-09" db="EMBL/GenBank/DDBJ databases">
        <authorList>
            <consortium name="Pathogen Informatics"/>
        </authorList>
    </citation>
    <scope>NUCLEOTIDE SEQUENCE [LARGE SCALE GENOMIC DNA]</scope>
    <source>
        <strain evidence="3 5">2789STDY5834835</strain>
        <strain evidence="2 4">2789STDY5834966</strain>
    </source>
</reference>
<dbReference type="Proteomes" id="UP000095390">
    <property type="component" value="Unassembled WGS sequence"/>
</dbReference>
<evidence type="ECO:0000313" key="2">
    <source>
        <dbReference type="EMBL" id="CUM98940.1"/>
    </source>
</evidence>
<name>A0A173T8X2_9FIRM</name>
<evidence type="ECO:0000313" key="3">
    <source>
        <dbReference type="EMBL" id="CUO55740.1"/>
    </source>
</evidence>
<dbReference type="EMBL" id="CYZL01000017">
    <property type="protein sequence ID" value="CUO55740.1"/>
    <property type="molecule type" value="Genomic_DNA"/>
</dbReference>
<evidence type="ECO:0000313" key="5">
    <source>
        <dbReference type="Proteomes" id="UP000095679"/>
    </source>
</evidence>
<dbReference type="OrthoDB" id="9762440at2"/>
<dbReference type="InterPro" id="IPR005094">
    <property type="entry name" value="Endonuclease_MobA/VirD2"/>
</dbReference>
<dbReference type="Gene3D" id="3.30.930.30">
    <property type="match status" value="1"/>
</dbReference>
<dbReference type="Pfam" id="PF03432">
    <property type="entry name" value="Relaxase"/>
    <property type="match status" value="1"/>
</dbReference>
<proteinExistence type="predicted"/>
<sequence>MAITKLSNIGTPQGGGAAHLKNCISYILNSDKTEGLVGGNAGTTPQEVYQVMMDTKQEWEKENGRQGYHFVISFPPGEATKEEAYAVINDFCEEYLGENFDYVFSVHTDQKHMHGHIVFNSVNRMDGYKYRYEKGDWEKYIQPITDRVCEKYGLPPLVYDPHNKIGKSYAAHYAEKEGRPSSEKIIKADIDFVIAASEDWNDFVKQMESLGYKIRQGKYVTYIPPGFERGRRDSRLGTGYRKEEIQERIQNKGKEKGAESILSSKLSKKYEREIFQYTETLTIFQIKKIKIFYQAGHYLEGKNPYAVNQKDVRKNAIRINELYEECKYILKNDIKTEDDLLEKQNALLAKEKQLMNCRSSLRSVEDKEMLRQYRALKKRLSDTPDWDDRFEIYQEELNTFLKQMPEGMLKAEEERQQINAILQEIRHEKRIVNRIVEEERSLNKEQKISKTERTEIRHRR</sequence>